<proteinExistence type="predicted"/>
<evidence type="ECO:0000313" key="3">
    <source>
        <dbReference type="Proteomes" id="UP000032120"/>
    </source>
</evidence>
<dbReference type="Proteomes" id="UP000032120">
    <property type="component" value="Unassembled WGS sequence"/>
</dbReference>
<dbReference type="SUPFAM" id="SSF54593">
    <property type="entry name" value="Glyoxalase/Bleomycin resistance protein/Dihydroxybiphenyl dioxygenase"/>
    <property type="match status" value="1"/>
</dbReference>
<dbReference type="InterPro" id="IPR029068">
    <property type="entry name" value="Glyas_Bleomycin-R_OHBP_Dase"/>
</dbReference>
<dbReference type="AlphaFoldDB" id="A0A0D0IPI6"/>
<reference evidence="2 3" key="1">
    <citation type="submission" date="2015-01" db="EMBL/GenBank/DDBJ databases">
        <title>Draft genome sequence of Leucobacter komagatae strain VKM ST2845.</title>
        <authorList>
            <person name="Karlyshev A.V."/>
            <person name="Kudryashova E.B."/>
        </authorList>
    </citation>
    <scope>NUCLEOTIDE SEQUENCE [LARGE SCALE GENOMIC DNA]</scope>
    <source>
        <strain evidence="2 3">VKM ST2845</strain>
    </source>
</reference>
<dbReference type="Pfam" id="PF00903">
    <property type="entry name" value="Glyoxalase"/>
    <property type="match status" value="1"/>
</dbReference>
<evidence type="ECO:0000259" key="1">
    <source>
        <dbReference type="PROSITE" id="PS51819"/>
    </source>
</evidence>
<dbReference type="PANTHER" id="PTHR36503:SF3">
    <property type="entry name" value="BLR0126 PROTEIN"/>
    <property type="match status" value="1"/>
</dbReference>
<comment type="caution">
    <text evidence="2">The sequence shown here is derived from an EMBL/GenBank/DDBJ whole genome shotgun (WGS) entry which is preliminary data.</text>
</comment>
<sequence length="132" mass="14515">MTLSLDFFGIVTSDLAASLAFYRELGLDIPEGAEREPHVEVLLPSGIRIGWDTLETIKSFDKAYVEPSGSHRVAFAFQAESPAEVDAVFARLTAAGHRARVEPWDAFWGQRYATVMDPDGNAIDLYAALPQD</sequence>
<dbReference type="PANTHER" id="PTHR36503">
    <property type="entry name" value="BLR2520 PROTEIN"/>
    <property type="match status" value="1"/>
</dbReference>
<dbReference type="EMBL" id="JXSQ01000002">
    <property type="protein sequence ID" value="KIP53484.1"/>
    <property type="molecule type" value="Genomic_DNA"/>
</dbReference>
<evidence type="ECO:0000313" key="2">
    <source>
        <dbReference type="EMBL" id="KIP53484.1"/>
    </source>
</evidence>
<feature type="domain" description="VOC" evidence="1">
    <location>
        <begin position="4"/>
        <end position="128"/>
    </location>
</feature>
<protein>
    <submittedName>
        <fullName evidence="2">Glyoxalase</fullName>
    </submittedName>
</protein>
<dbReference type="PROSITE" id="PS51819">
    <property type="entry name" value="VOC"/>
    <property type="match status" value="1"/>
</dbReference>
<dbReference type="Gene3D" id="3.10.180.10">
    <property type="entry name" value="2,3-Dihydroxybiphenyl 1,2-Dioxygenase, domain 1"/>
    <property type="match status" value="1"/>
</dbReference>
<gene>
    <name evidence="2" type="ORF">SD72_01875</name>
</gene>
<dbReference type="RefSeq" id="WP_042542750.1">
    <property type="nucleotide sequence ID" value="NZ_JXSQ01000002.1"/>
</dbReference>
<dbReference type="OrthoDB" id="9798430at2"/>
<accession>A0A0D0IPI6</accession>
<dbReference type="InterPro" id="IPR004360">
    <property type="entry name" value="Glyas_Fos-R_dOase_dom"/>
</dbReference>
<organism evidence="2 3">
    <name type="scientific">Leucobacter komagatae</name>
    <dbReference type="NCBI Taxonomy" id="55969"/>
    <lineage>
        <taxon>Bacteria</taxon>
        <taxon>Bacillati</taxon>
        <taxon>Actinomycetota</taxon>
        <taxon>Actinomycetes</taxon>
        <taxon>Micrococcales</taxon>
        <taxon>Microbacteriaceae</taxon>
        <taxon>Leucobacter</taxon>
    </lineage>
</organism>
<dbReference type="InterPro" id="IPR037523">
    <property type="entry name" value="VOC_core"/>
</dbReference>
<name>A0A0D0IPI6_9MICO</name>
<keyword evidence="3" id="KW-1185">Reference proteome</keyword>